<dbReference type="SUPFAM" id="SSF52743">
    <property type="entry name" value="Subtilisin-like"/>
    <property type="match status" value="1"/>
</dbReference>
<keyword evidence="6" id="KW-0479">Metal-binding</keyword>
<evidence type="ECO:0000313" key="16">
    <source>
        <dbReference type="Proteomes" id="UP000051888"/>
    </source>
</evidence>
<evidence type="ECO:0000313" key="15">
    <source>
        <dbReference type="EMBL" id="KQL55460.1"/>
    </source>
</evidence>
<dbReference type="CDD" id="cd07477">
    <property type="entry name" value="Peptidases_S8_Subtilisin_subset"/>
    <property type="match status" value="1"/>
</dbReference>
<keyword evidence="5 11" id="KW-0645">Protease</keyword>
<evidence type="ECO:0000256" key="9">
    <source>
        <dbReference type="ARBA" id="ARBA00022837"/>
    </source>
</evidence>
<dbReference type="PROSITE" id="PS51892">
    <property type="entry name" value="SUBTILASE"/>
    <property type="match status" value="1"/>
</dbReference>
<dbReference type="InterPro" id="IPR034202">
    <property type="entry name" value="Subtilisin_Carlsberg-like"/>
</dbReference>
<organism evidence="15 16">
    <name type="scientific">Heyndrickxia shackletonii</name>
    <dbReference type="NCBI Taxonomy" id="157838"/>
    <lineage>
        <taxon>Bacteria</taxon>
        <taxon>Bacillati</taxon>
        <taxon>Bacillota</taxon>
        <taxon>Bacilli</taxon>
        <taxon>Bacillales</taxon>
        <taxon>Bacillaceae</taxon>
        <taxon>Heyndrickxia</taxon>
    </lineage>
</organism>
<keyword evidence="16" id="KW-1185">Reference proteome</keyword>
<dbReference type="EMBL" id="LJJC01000004">
    <property type="protein sequence ID" value="KQL55460.1"/>
    <property type="molecule type" value="Genomic_DNA"/>
</dbReference>
<accession>A0A0Q3X0Q8</accession>
<evidence type="ECO:0000256" key="8">
    <source>
        <dbReference type="ARBA" id="ARBA00022825"/>
    </source>
</evidence>
<evidence type="ECO:0000259" key="13">
    <source>
        <dbReference type="Pfam" id="PF00082"/>
    </source>
</evidence>
<dbReference type="InterPro" id="IPR010259">
    <property type="entry name" value="S8pro/Inhibitor_I9"/>
</dbReference>
<dbReference type="PROSITE" id="PS00136">
    <property type="entry name" value="SUBTILASE_ASP"/>
    <property type="match status" value="1"/>
</dbReference>
<dbReference type="PROSITE" id="PS00137">
    <property type="entry name" value="SUBTILASE_HIS"/>
    <property type="match status" value="1"/>
</dbReference>
<evidence type="ECO:0000259" key="14">
    <source>
        <dbReference type="Pfam" id="PF05922"/>
    </source>
</evidence>
<name>A0A0Q3X0Q8_9BACI</name>
<sequence>MFTPATKAEKRTDRVIVVFKDKIDKKILDQVNGKIEQSFHNVSAVSVQVPSEDIAALKKNKNVFAVEQDQKLKIAGQFEDWGMKDIKAPTAWKSNYTGKGVKVAVLDSGISKHADLQVAGGVSFTSYTKSYADDNGHGTHVAGIIGAKNNGIGVVGVAPDASLYAVKVLDSKGDGYLSDIISGIDWSIKNHMDVINLSFGTPENSVALQQIVDEAYDKGILVVAAAGNEGNSAGTGNTVDYPAKYSSVIAVGAVDQNNKRGTFSATGPDLEVVAPGVNVLSTYMDNEFAYMSGTSMAAPFVSGTLALLKQANPTLTNIKLREKLDSSVIDLGVKGKDALYGFGLIQAPYLTSTHLNTTKPNDAKTKIPTDKVKAKKDTTTIITTHKKVYSLGSTVWITTKVIDKKTNKPISKAKITLSINSPKGKIKIIHATTNTSGSASFKMTTNRNYQKGNYKLKTKVTKAGYTRGSSVKTIKLY</sequence>
<comment type="cofactor">
    <cofactor evidence="1">
        <name>Ca(2+)</name>
        <dbReference type="ChEBI" id="CHEBI:29108"/>
    </cofactor>
</comment>
<evidence type="ECO:0000256" key="7">
    <source>
        <dbReference type="ARBA" id="ARBA00022801"/>
    </source>
</evidence>
<dbReference type="Gene3D" id="3.30.70.80">
    <property type="entry name" value="Peptidase S8 propeptide/proteinase inhibitor I9"/>
    <property type="match status" value="1"/>
</dbReference>
<keyword evidence="4" id="KW-0964">Secreted</keyword>
<evidence type="ECO:0000256" key="10">
    <source>
        <dbReference type="PIRSR" id="PIRSR615500-1"/>
    </source>
</evidence>
<dbReference type="GO" id="GO:0046872">
    <property type="term" value="F:metal ion binding"/>
    <property type="evidence" value="ECO:0007669"/>
    <property type="project" value="UniProtKB-KW"/>
</dbReference>
<dbReference type="InterPro" id="IPR023827">
    <property type="entry name" value="Peptidase_S8_Asp-AS"/>
</dbReference>
<evidence type="ECO:0000256" key="6">
    <source>
        <dbReference type="ARBA" id="ARBA00022723"/>
    </source>
</evidence>
<dbReference type="InterPro" id="IPR000209">
    <property type="entry name" value="Peptidase_S8/S53_dom"/>
</dbReference>
<evidence type="ECO:0000256" key="4">
    <source>
        <dbReference type="ARBA" id="ARBA00022525"/>
    </source>
</evidence>
<gene>
    <name evidence="15" type="ORF">AN964_10525</name>
</gene>
<dbReference type="Pfam" id="PF00082">
    <property type="entry name" value="Peptidase_S8"/>
    <property type="match status" value="1"/>
</dbReference>
<dbReference type="InterPro" id="IPR036852">
    <property type="entry name" value="Peptidase_S8/S53_dom_sf"/>
</dbReference>
<reference evidence="15 16" key="1">
    <citation type="submission" date="2015-09" db="EMBL/GenBank/DDBJ databases">
        <title>Genome sequencing project for genomic taxonomy and phylogenomics of Bacillus-like bacteria.</title>
        <authorList>
            <person name="Liu B."/>
            <person name="Wang J."/>
            <person name="Zhu Y."/>
            <person name="Liu G."/>
            <person name="Chen Q."/>
            <person name="Chen Z."/>
            <person name="Lan J."/>
            <person name="Che J."/>
            <person name="Ge C."/>
            <person name="Shi H."/>
            <person name="Pan Z."/>
            <person name="Liu X."/>
        </authorList>
    </citation>
    <scope>NUCLEOTIDE SEQUENCE [LARGE SCALE GENOMIC DNA]</scope>
    <source>
        <strain evidence="15 16">LMG 18435</strain>
    </source>
</reference>
<dbReference type="GO" id="GO:0005576">
    <property type="term" value="C:extracellular region"/>
    <property type="evidence" value="ECO:0007669"/>
    <property type="project" value="UniProtKB-SubCell"/>
</dbReference>
<dbReference type="InterPro" id="IPR015500">
    <property type="entry name" value="Peptidase_S8_subtilisin-rel"/>
</dbReference>
<keyword evidence="8 11" id="KW-0720">Serine protease</keyword>
<keyword evidence="7 11" id="KW-0378">Hydrolase</keyword>
<keyword evidence="9" id="KW-0106">Calcium</keyword>
<protein>
    <submittedName>
        <fullName evidence="15">Uncharacterized protein</fullName>
    </submittedName>
</protein>
<dbReference type="PROSITE" id="PS00138">
    <property type="entry name" value="SUBTILASE_SER"/>
    <property type="match status" value="1"/>
</dbReference>
<evidence type="ECO:0000256" key="5">
    <source>
        <dbReference type="ARBA" id="ARBA00022670"/>
    </source>
</evidence>
<dbReference type="InterPro" id="IPR050131">
    <property type="entry name" value="Peptidase_S8_subtilisin-like"/>
</dbReference>
<dbReference type="GO" id="GO:0006508">
    <property type="term" value="P:proteolysis"/>
    <property type="evidence" value="ECO:0007669"/>
    <property type="project" value="UniProtKB-KW"/>
</dbReference>
<evidence type="ECO:0000256" key="2">
    <source>
        <dbReference type="ARBA" id="ARBA00004613"/>
    </source>
</evidence>
<comment type="subcellular location">
    <subcellularLocation>
        <location evidence="2">Secreted</location>
    </subcellularLocation>
</comment>
<evidence type="ECO:0000256" key="1">
    <source>
        <dbReference type="ARBA" id="ARBA00001913"/>
    </source>
</evidence>
<evidence type="ECO:0000256" key="12">
    <source>
        <dbReference type="RuleBase" id="RU003355"/>
    </source>
</evidence>
<dbReference type="InterPro" id="IPR023828">
    <property type="entry name" value="Peptidase_S8_Ser-AS"/>
</dbReference>
<dbReference type="InterPro" id="IPR022398">
    <property type="entry name" value="Peptidase_S8_His-AS"/>
</dbReference>
<evidence type="ECO:0000256" key="3">
    <source>
        <dbReference type="ARBA" id="ARBA00011073"/>
    </source>
</evidence>
<dbReference type="SUPFAM" id="SSF54897">
    <property type="entry name" value="Protease propeptides/inhibitors"/>
    <property type="match status" value="1"/>
</dbReference>
<comment type="caution">
    <text evidence="15">The sequence shown here is derived from an EMBL/GenBank/DDBJ whole genome shotgun (WGS) entry which is preliminary data.</text>
</comment>
<dbReference type="OrthoDB" id="9798386at2"/>
<dbReference type="PRINTS" id="PR00723">
    <property type="entry name" value="SUBTILISIN"/>
</dbReference>
<dbReference type="PANTHER" id="PTHR43806:SF11">
    <property type="entry name" value="CEREVISIN-RELATED"/>
    <property type="match status" value="1"/>
</dbReference>
<feature type="active site" description="Charge relay system" evidence="10 11">
    <location>
        <position position="295"/>
    </location>
</feature>
<feature type="domain" description="Inhibitor I9" evidence="14">
    <location>
        <begin position="26"/>
        <end position="74"/>
    </location>
</feature>
<dbReference type="Gene3D" id="2.60.40.1930">
    <property type="match status" value="1"/>
</dbReference>
<comment type="similarity">
    <text evidence="3 11 12">Belongs to the peptidase S8 family.</text>
</comment>
<feature type="domain" description="Peptidase S8/S53" evidence="13">
    <location>
        <begin position="98"/>
        <end position="343"/>
    </location>
</feature>
<dbReference type="PANTHER" id="PTHR43806">
    <property type="entry name" value="PEPTIDASE S8"/>
    <property type="match status" value="1"/>
</dbReference>
<feature type="active site" description="Charge relay system" evidence="10 11">
    <location>
        <position position="107"/>
    </location>
</feature>
<dbReference type="InterPro" id="IPR037045">
    <property type="entry name" value="S8pro/Inhibitor_I9_sf"/>
</dbReference>
<dbReference type="PATRIC" id="fig|157838.3.peg.2316"/>
<dbReference type="Gene3D" id="3.40.50.200">
    <property type="entry name" value="Peptidase S8/S53 domain"/>
    <property type="match status" value="1"/>
</dbReference>
<dbReference type="AlphaFoldDB" id="A0A0Q3X0Q8"/>
<dbReference type="Pfam" id="PF05922">
    <property type="entry name" value="Inhibitor_I9"/>
    <property type="match status" value="1"/>
</dbReference>
<dbReference type="GO" id="GO:0004252">
    <property type="term" value="F:serine-type endopeptidase activity"/>
    <property type="evidence" value="ECO:0007669"/>
    <property type="project" value="UniProtKB-UniRule"/>
</dbReference>
<dbReference type="STRING" id="157838.AN964_10525"/>
<feature type="active site" description="Charge relay system" evidence="10 11">
    <location>
        <position position="137"/>
    </location>
</feature>
<evidence type="ECO:0000256" key="11">
    <source>
        <dbReference type="PROSITE-ProRule" id="PRU01240"/>
    </source>
</evidence>
<proteinExistence type="inferred from homology"/>
<dbReference type="Proteomes" id="UP000051888">
    <property type="component" value="Unassembled WGS sequence"/>
</dbReference>